<organism evidence="1 2">
    <name type="scientific">Merluccius polli</name>
    <name type="common">Benguela hake</name>
    <name type="synonym">Merluccius cadenati</name>
    <dbReference type="NCBI Taxonomy" id="89951"/>
    <lineage>
        <taxon>Eukaryota</taxon>
        <taxon>Metazoa</taxon>
        <taxon>Chordata</taxon>
        <taxon>Craniata</taxon>
        <taxon>Vertebrata</taxon>
        <taxon>Euteleostomi</taxon>
        <taxon>Actinopterygii</taxon>
        <taxon>Neopterygii</taxon>
        <taxon>Teleostei</taxon>
        <taxon>Neoteleostei</taxon>
        <taxon>Acanthomorphata</taxon>
        <taxon>Zeiogadaria</taxon>
        <taxon>Gadariae</taxon>
        <taxon>Gadiformes</taxon>
        <taxon>Gadoidei</taxon>
        <taxon>Merlucciidae</taxon>
        <taxon>Merluccius</taxon>
    </lineage>
</organism>
<proteinExistence type="predicted"/>
<protein>
    <recommendedName>
        <fullName evidence="3">Reverse transcriptase</fullName>
    </recommendedName>
</protein>
<evidence type="ECO:0008006" key="3">
    <source>
        <dbReference type="Google" id="ProtNLM"/>
    </source>
</evidence>
<dbReference type="Proteomes" id="UP001174136">
    <property type="component" value="Unassembled WGS sequence"/>
</dbReference>
<evidence type="ECO:0000313" key="1">
    <source>
        <dbReference type="EMBL" id="KAK0147190.1"/>
    </source>
</evidence>
<sequence>MEGARRGSSVIRATYDLLPSPQNLKAWYGEDPTCSLCQEPASLRHILSGCTTSLTQGRYTWRHNQVLRELASILEQKRTTTNNLPQTSAGQVNTNFVSAGKHQEHYTTPKDTSILQSVRDWKLEVDLDKKLVFPPEIVATTLRPDMVLWSPTTKLAYVVELTVPWEDGVEEAYERKKNKYSDLAAEASQNGWKTNIFPVEVGCRGFVATSTTGLLRK</sequence>
<dbReference type="EMBL" id="JAOPHQ010002339">
    <property type="protein sequence ID" value="KAK0147190.1"/>
    <property type="molecule type" value="Genomic_DNA"/>
</dbReference>
<name>A0AA47MVZ8_MERPO</name>
<reference evidence="1" key="1">
    <citation type="journal article" date="2023" name="Front. Mar. Sci.">
        <title>A new Merluccius polli reference genome to investigate the effects of global change in West African waters.</title>
        <authorList>
            <person name="Mateo J.L."/>
            <person name="Blanco-Fernandez C."/>
            <person name="Garcia-Vazquez E."/>
            <person name="Machado-Schiaffino G."/>
        </authorList>
    </citation>
    <scope>NUCLEOTIDE SEQUENCE</scope>
    <source>
        <strain evidence="1">C29</strain>
        <tissue evidence="1">Fin</tissue>
    </source>
</reference>
<accession>A0AA47MVZ8</accession>
<gene>
    <name evidence="1" type="ORF">N1851_013477</name>
</gene>
<evidence type="ECO:0000313" key="2">
    <source>
        <dbReference type="Proteomes" id="UP001174136"/>
    </source>
</evidence>
<keyword evidence="2" id="KW-1185">Reference proteome</keyword>
<dbReference type="AlphaFoldDB" id="A0AA47MVZ8"/>
<comment type="caution">
    <text evidence="1">The sequence shown here is derived from an EMBL/GenBank/DDBJ whole genome shotgun (WGS) entry which is preliminary data.</text>
</comment>